<feature type="compositionally biased region" description="Low complexity" evidence="2">
    <location>
        <begin position="464"/>
        <end position="476"/>
    </location>
</feature>
<feature type="coiled-coil region" evidence="1">
    <location>
        <begin position="198"/>
        <end position="225"/>
    </location>
</feature>
<feature type="compositionally biased region" description="Low complexity" evidence="2">
    <location>
        <begin position="483"/>
        <end position="499"/>
    </location>
</feature>
<feature type="coiled-coil region" evidence="1">
    <location>
        <begin position="27"/>
        <end position="54"/>
    </location>
</feature>
<evidence type="ECO:0000256" key="1">
    <source>
        <dbReference type="SAM" id="Coils"/>
    </source>
</evidence>
<dbReference type="GeneID" id="117643973"/>
<organism evidence="4">
    <name type="scientific">Thrips palmi</name>
    <name type="common">Melon thrips</name>
    <dbReference type="NCBI Taxonomy" id="161013"/>
    <lineage>
        <taxon>Eukaryota</taxon>
        <taxon>Metazoa</taxon>
        <taxon>Ecdysozoa</taxon>
        <taxon>Arthropoda</taxon>
        <taxon>Hexapoda</taxon>
        <taxon>Insecta</taxon>
        <taxon>Pterygota</taxon>
        <taxon>Neoptera</taxon>
        <taxon>Paraneoptera</taxon>
        <taxon>Thysanoptera</taxon>
        <taxon>Terebrantia</taxon>
        <taxon>Thripoidea</taxon>
        <taxon>Thripidae</taxon>
        <taxon>Thrips</taxon>
    </lineage>
</organism>
<proteinExistence type="predicted"/>
<evidence type="ECO:0000313" key="3">
    <source>
        <dbReference type="Proteomes" id="UP000515158"/>
    </source>
</evidence>
<dbReference type="RefSeq" id="XP_034239053.1">
    <property type="nucleotide sequence ID" value="XM_034383162.1"/>
</dbReference>
<protein>
    <submittedName>
        <fullName evidence="4 5">Protein Spindly</fullName>
    </submittedName>
</protein>
<keyword evidence="1" id="KW-0175">Coiled coil</keyword>
<accession>A0A6P8YH26</accession>
<dbReference type="CTD" id="33578"/>
<dbReference type="RefSeq" id="XP_034239061.1">
    <property type="nucleotide sequence ID" value="XM_034383170.1"/>
</dbReference>
<dbReference type="KEGG" id="tpal:117643973"/>
<evidence type="ECO:0000256" key="2">
    <source>
        <dbReference type="SAM" id="MobiDB-lite"/>
    </source>
</evidence>
<reference evidence="4 5" key="1">
    <citation type="submission" date="2025-04" db="UniProtKB">
        <authorList>
            <consortium name="RefSeq"/>
        </authorList>
    </citation>
    <scope>IDENTIFICATION</scope>
    <source>
        <tissue evidence="4 5">Total insect</tissue>
    </source>
</reference>
<dbReference type="OrthoDB" id="2121607at2759"/>
<sequence length="539" mass="60933">MSDISGHNDSSILREFSSQYEDICSQNKEQAGIIEALQQEVHSLKNRLQVAEKIQLDYQSELDCQQQQINDANDLASIAALKLKEDHAIIVKGLEDKVHSLESELQEVTNALAATKDELLKAKKEIKDCQDVSPVASLKTQLQELMEEHAANRLACVQHLELNQVLLKEKAYLVDELNATREHLEITGEKLKICKEDMLQQSETLEDLRESLAVAQNELTCLQSGPPPEKQGNSLFAEVEDKRQAILARNKVLSKRYIEMKMDYGSKCDEISKLKMENLKLRQKWRDEAEERDNRDVWLKDNYEIRIQELYKLVEDLRREEKPVFVNGNAQILAYADQYVDEKKKEIVKLREEMELRSATRLNEAKALYLARSKVQTLNAEVMLLNAENLVLRDKLNEANITDIPSPGKTVKRIKEVWGSVTEAKSCSPLEETLKSCSYVDETSCNSVSKTPEPSSSEAPTACEETNTTQSQSEEPSCPPPISSNQTSISSIIRSIPKPQRLLRIERMEKLNAVSNDEEKSQPESATCGISPDGSDVST</sequence>
<feature type="compositionally biased region" description="Polar residues" evidence="2">
    <location>
        <begin position="445"/>
        <end position="459"/>
    </location>
</feature>
<name>A0A6P8YH26_THRPL</name>
<feature type="coiled-coil region" evidence="1">
    <location>
        <begin position="91"/>
        <end position="132"/>
    </location>
</feature>
<evidence type="ECO:0000313" key="4">
    <source>
        <dbReference type="RefSeq" id="XP_034239053.1"/>
    </source>
</evidence>
<keyword evidence="3" id="KW-1185">Reference proteome</keyword>
<evidence type="ECO:0000313" key="5">
    <source>
        <dbReference type="RefSeq" id="XP_034239061.1"/>
    </source>
</evidence>
<dbReference type="Proteomes" id="UP000515158">
    <property type="component" value="Unplaced"/>
</dbReference>
<gene>
    <name evidence="4 5" type="primary">LOC117643973</name>
</gene>
<dbReference type="AlphaFoldDB" id="A0A6P8YH26"/>
<feature type="region of interest" description="Disordered" evidence="2">
    <location>
        <begin position="445"/>
        <end position="539"/>
    </location>
</feature>